<name>A0A1H6C7L6_9BACT</name>
<organism evidence="1 2">
    <name type="scientific">Bryocella elongata</name>
    <dbReference type="NCBI Taxonomy" id="863522"/>
    <lineage>
        <taxon>Bacteria</taxon>
        <taxon>Pseudomonadati</taxon>
        <taxon>Acidobacteriota</taxon>
        <taxon>Terriglobia</taxon>
        <taxon>Terriglobales</taxon>
        <taxon>Acidobacteriaceae</taxon>
        <taxon>Bryocella</taxon>
    </lineage>
</organism>
<dbReference type="EMBL" id="FNVA01000009">
    <property type="protein sequence ID" value="SEG68727.1"/>
    <property type="molecule type" value="Genomic_DNA"/>
</dbReference>
<dbReference type="OrthoDB" id="121143at2"/>
<dbReference type="AlphaFoldDB" id="A0A1H6C7L6"/>
<proteinExistence type="predicted"/>
<gene>
    <name evidence="1" type="ORF">SAMN05421819_4274</name>
</gene>
<evidence type="ECO:0008006" key="3">
    <source>
        <dbReference type="Google" id="ProtNLM"/>
    </source>
</evidence>
<sequence length="102" mass="11769">MMFEKRLRDGVRDGTITLSVRFWIRPRVIVGNRYKMDEGEIEVDSIEPIGMPDITPQLALASGFLGVLDLLKTAKHGKGENIYLVRFHYVPPKRRKTIESRQ</sequence>
<dbReference type="RefSeq" id="WP_103935123.1">
    <property type="nucleotide sequence ID" value="NZ_FNVA01000009.1"/>
</dbReference>
<evidence type="ECO:0000313" key="2">
    <source>
        <dbReference type="Proteomes" id="UP000236728"/>
    </source>
</evidence>
<dbReference type="Proteomes" id="UP000236728">
    <property type="component" value="Unassembled WGS sequence"/>
</dbReference>
<evidence type="ECO:0000313" key="1">
    <source>
        <dbReference type="EMBL" id="SEG68727.1"/>
    </source>
</evidence>
<keyword evidence="2" id="KW-1185">Reference proteome</keyword>
<reference evidence="1 2" key="1">
    <citation type="submission" date="2016-10" db="EMBL/GenBank/DDBJ databases">
        <authorList>
            <person name="de Groot N.N."/>
        </authorList>
    </citation>
    <scope>NUCLEOTIDE SEQUENCE [LARGE SCALE GENOMIC DNA]</scope>
    <source>
        <strain evidence="1 2">DSM 22489</strain>
    </source>
</reference>
<accession>A0A1H6C7L6</accession>
<protein>
    <recommendedName>
        <fullName evidence="3">ASCH domain-containing protein</fullName>
    </recommendedName>
</protein>